<keyword evidence="10 13" id="KW-0472">Membrane</keyword>
<keyword evidence="5 13" id="KW-1003">Cell membrane</keyword>
<sequence>MAENENGQEKTEEPTAKRQREAREKGQVPRSREFNTLAVLLAGAAFMVFFGGHLGAQLAAQMAEGFTLERELFYDTQRLLPYLASQIGRALQTLAPLFALLFVVALLGPILIGGANFSAQAMAPKLDKLNPLKGIKRQFSVQALLELGKTLAKFVIVSLVAGMVLWSVSDELLHLGEEPLKEAIFHTADMAVWIFLLVSAALVLVAAVDVPFQLWNHNKQLRMTRQELKDEYKETDGKPEVKGRIRQLQQEMASRRMMAEVPKADVVITNPTRYAVAIVYEPARMRAPRLLAKGVGEVAGAIRTLADEHGVTRVEAPRVARAIYFTTDLGEEIPGGLFVAVARILAYVYQLKRHDPEVSMPTDLPVPDEYLDPREAARAARGKR</sequence>
<keyword evidence="15" id="KW-0282">Flagellum</keyword>
<evidence type="ECO:0000256" key="10">
    <source>
        <dbReference type="ARBA" id="ARBA00023136"/>
    </source>
</evidence>
<comment type="caution">
    <text evidence="15">The sequence shown here is derived from an EMBL/GenBank/DDBJ whole genome shotgun (WGS) entry which is preliminary data.</text>
</comment>
<evidence type="ECO:0000256" key="9">
    <source>
        <dbReference type="ARBA" id="ARBA00022989"/>
    </source>
</evidence>
<feature type="transmembrane region" description="Helical" evidence="13">
    <location>
        <begin position="190"/>
        <end position="215"/>
    </location>
</feature>
<organism evidence="15 16">
    <name type="scientific">Marichromatium gracile</name>
    <name type="common">Chromatium gracile</name>
    <dbReference type="NCBI Taxonomy" id="1048"/>
    <lineage>
        <taxon>Bacteria</taxon>
        <taxon>Pseudomonadati</taxon>
        <taxon>Pseudomonadota</taxon>
        <taxon>Gammaproteobacteria</taxon>
        <taxon>Chromatiales</taxon>
        <taxon>Chromatiaceae</taxon>
        <taxon>Marichromatium</taxon>
    </lineage>
</organism>
<gene>
    <name evidence="13" type="primary">flhB</name>
    <name evidence="15" type="ORF">AY586_02050</name>
</gene>
<feature type="region of interest" description="Disordered" evidence="14">
    <location>
        <begin position="358"/>
        <end position="384"/>
    </location>
</feature>
<dbReference type="PRINTS" id="PR00950">
    <property type="entry name" value="TYPE3IMSPROT"/>
</dbReference>
<feature type="transmembrane region" description="Helical" evidence="13">
    <location>
        <begin position="34"/>
        <end position="56"/>
    </location>
</feature>
<keyword evidence="16" id="KW-1185">Reference proteome</keyword>
<evidence type="ECO:0000256" key="2">
    <source>
        <dbReference type="ARBA" id="ARBA00010690"/>
    </source>
</evidence>
<keyword evidence="9 13" id="KW-1133">Transmembrane helix</keyword>
<dbReference type="Proteomes" id="UP000075766">
    <property type="component" value="Unassembled WGS sequence"/>
</dbReference>
<feature type="region of interest" description="Disordered" evidence="14">
    <location>
        <begin position="1"/>
        <end position="29"/>
    </location>
</feature>
<accession>A0ABR5VGT5</accession>
<dbReference type="PANTHER" id="PTHR30531">
    <property type="entry name" value="FLAGELLAR BIOSYNTHETIC PROTEIN FLHB"/>
    <property type="match status" value="1"/>
</dbReference>
<evidence type="ECO:0000256" key="8">
    <source>
        <dbReference type="ARBA" id="ARBA00022927"/>
    </source>
</evidence>
<evidence type="ECO:0000256" key="4">
    <source>
        <dbReference type="ARBA" id="ARBA00022448"/>
    </source>
</evidence>
<keyword evidence="15" id="KW-0969">Cilium</keyword>
<dbReference type="InterPro" id="IPR006135">
    <property type="entry name" value="T3SS_substrate_exporter"/>
</dbReference>
<proteinExistence type="inferred from homology"/>
<evidence type="ECO:0000313" key="15">
    <source>
        <dbReference type="EMBL" id="KXX64886.1"/>
    </source>
</evidence>
<dbReference type="InterPro" id="IPR029025">
    <property type="entry name" value="T3SS_substrate_exporter_C"/>
</dbReference>
<evidence type="ECO:0000256" key="13">
    <source>
        <dbReference type="RuleBase" id="RU364091"/>
    </source>
</evidence>
<keyword evidence="8 13" id="KW-0653">Protein transport</keyword>
<evidence type="ECO:0000256" key="1">
    <source>
        <dbReference type="ARBA" id="ARBA00004651"/>
    </source>
</evidence>
<feature type="compositionally biased region" description="Basic and acidic residues" evidence="14">
    <location>
        <begin position="7"/>
        <end position="29"/>
    </location>
</feature>
<keyword evidence="11 13" id="KW-1006">Bacterial flagellum protein export</keyword>
<protein>
    <recommendedName>
        <fullName evidence="3 13">Flagellar biosynthetic protein FlhB</fullName>
    </recommendedName>
</protein>
<dbReference type="Pfam" id="PF01312">
    <property type="entry name" value="Bac_export_2"/>
    <property type="match status" value="1"/>
</dbReference>
<dbReference type="PANTHER" id="PTHR30531:SF12">
    <property type="entry name" value="FLAGELLAR BIOSYNTHETIC PROTEIN FLHB"/>
    <property type="match status" value="1"/>
</dbReference>
<evidence type="ECO:0000256" key="3">
    <source>
        <dbReference type="ARBA" id="ARBA00021622"/>
    </source>
</evidence>
<evidence type="ECO:0000256" key="11">
    <source>
        <dbReference type="ARBA" id="ARBA00023225"/>
    </source>
</evidence>
<keyword evidence="4 13" id="KW-0813">Transport</keyword>
<keyword evidence="6 13" id="KW-0812">Transmembrane</keyword>
<comment type="similarity">
    <text evidence="2 13">Belongs to the type III secretion exporter family.</text>
</comment>
<feature type="transmembrane region" description="Helical" evidence="13">
    <location>
        <begin position="150"/>
        <end position="168"/>
    </location>
</feature>
<evidence type="ECO:0000256" key="6">
    <source>
        <dbReference type="ARBA" id="ARBA00022692"/>
    </source>
</evidence>
<evidence type="ECO:0000256" key="12">
    <source>
        <dbReference type="ARBA" id="ARBA00025078"/>
    </source>
</evidence>
<dbReference type="Gene3D" id="3.40.1690.10">
    <property type="entry name" value="secretion proteins EscU"/>
    <property type="match status" value="1"/>
</dbReference>
<keyword evidence="7 13" id="KW-1005">Bacterial flagellum biogenesis</keyword>
<comment type="function">
    <text evidence="12 13">Required for formation of the rod structure in the basal body of the flagellar apparatus. Together with FliI and FliH, may constitute the export apparatus of flagellin.</text>
</comment>
<dbReference type="InterPro" id="IPR006136">
    <property type="entry name" value="FlhB"/>
</dbReference>
<evidence type="ECO:0000256" key="14">
    <source>
        <dbReference type="SAM" id="MobiDB-lite"/>
    </source>
</evidence>
<evidence type="ECO:0000256" key="5">
    <source>
        <dbReference type="ARBA" id="ARBA00022475"/>
    </source>
</evidence>
<dbReference type="NCBIfam" id="TIGR00328">
    <property type="entry name" value="flhB"/>
    <property type="match status" value="1"/>
</dbReference>
<reference evidence="15 16" key="1">
    <citation type="submission" date="2016-02" db="EMBL/GenBank/DDBJ databases">
        <title>Genome sequence of Marichromatium gracile YL-28, a purple sulfur bacterium.</title>
        <authorList>
            <person name="Zhao C."/>
            <person name="Hong X."/>
            <person name="Chen S."/>
            <person name="Yang S."/>
        </authorList>
    </citation>
    <scope>NUCLEOTIDE SEQUENCE [LARGE SCALE GENOMIC DNA]</scope>
    <source>
        <strain evidence="15 16">YL28</strain>
    </source>
</reference>
<name>A0ABR5VGT5_MARGR</name>
<dbReference type="EMBL" id="LSYU01000044">
    <property type="protein sequence ID" value="KXX64886.1"/>
    <property type="molecule type" value="Genomic_DNA"/>
</dbReference>
<dbReference type="Gene3D" id="6.10.250.2080">
    <property type="match status" value="1"/>
</dbReference>
<keyword evidence="15" id="KW-0966">Cell projection</keyword>
<dbReference type="SUPFAM" id="SSF160544">
    <property type="entry name" value="EscU C-terminal domain-like"/>
    <property type="match status" value="1"/>
</dbReference>
<dbReference type="RefSeq" id="WP_062274557.1">
    <property type="nucleotide sequence ID" value="NZ_LSYU01000044.1"/>
</dbReference>
<evidence type="ECO:0000313" key="16">
    <source>
        <dbReference type="Proteomes" id="UP000075766"/>
    </source>
</evidence>
<comment type="subcellular location">
    <subcellularLocation>
        <location evidence="1">Cell membrane</location>
        <topology evidence="1">Multi-pass membrane protein</topology>
    </subcellularLocation>
</comment>
<feature type="transmembrane region" description="Helical" evidence="13">
    <location>
        <begin position="97"/>
        <end position="119"/>
    </location>
</feature>
<evidence type="ECO:0000256" key="7">
    <source>
        <dbReference type="ARBA" id="ARBA00022795"/>
    </source>
</evidence>